<feature type="region of interest" description="Disordered" evidence="1">
    <location>
        <begin position="340"/>
        <end position="399"/>
    </location>
</feature>
<feature type="compositionally biased region" description="Basic and acidic residues" evidence="1">
    <location>
        <begin position="16"/>
        <end position="25"/>
    </location>
</feature>
<accession>A0ABM0ZZ84</accession>
<organism evidence="2 3">
    <name type="scientific">Aplysia californica</name>
    <name type="common">California sea hare</name>
    <dbReference type="NCBI Taxonomy" id="6500"/>
    <lineage>
        <taxon>Eukaryota</taxon>
        <taxon>Metazoa</taxon>
        <taxon>Spiralia</taxon>
        <taxon>Lophotrochozoa</taxon>
        <taxon>Mollusca</taxon>
        <taxon>Gastropoda</taxon>
        <taxon>Heterobranchia</taxon>
        <taxon>Euthyneura</taxon>
        <taxon>Tectipleura</taxon>
        <taxon>Aplysiida</taxon>
        <taxon>Aplysioidea</taxon>
        <taxon>Aplysiidae</taxon>
        <taxon>Aplysia</taxon>
    </lineage>
</organism>
<gene>
    <name evidence="3" type="primary">LOC101852924</name>
</gene>
<feature type="region of interest" description="Disordered" evidence="1">
    <location>
        <begin position="1"/>
        <end position="31"/>
    </location>
</feature>
<sequence>MQLAQPQLGVAATGHDMPERSDHPAVKGGAQDFLPPVNVGQAFGNSWKSQVTSGISATPGVQHPATGLVCFDDSISVVNQDVPCPSHTKKRSVELSHHHLESLLKGFGGGVLTEYMSVHPPAHITDLSVQDIEQLPKTPESRAEMADRLKGRLVLLQTRYSKLRDLIQSYVTSSAGLALRRTFLRFLNSVSNSSAGDSFCSQNNSETSEDVKVSKTNSKVSIVCQSLMSEAKRLSGLLARLEEVVETQTDFHHKLNSTYSNKTLCDQIKDLQQSIRLTASQIKELVKLHNSFQSSVVTLQNILPEAVILLEELVSNLRASTDSFERDTLKDSEISASKRKLVMTSSPAPHLNISPPFSHDETSQNQMTTTKTSSKDRSRSKPSHSSTTSSASTGKVSRRVTVQNSLKELSSIIIQIILNTDHKAVNAHQASLSHHIPESVSGDSSSAAEPNLQNAIEPTMPNVGKKDTLKRSNVHRSYDVIRRLLILMRRELEKMSGVLSAVDISEDATSDLGIDSYSALKHFERRVKKDVAGFALRSDACITQGQDIPGTNYVSLCSECEHTTILDSTYFPRFLTERICHPGTSSIPANQGGCLSENNSHGGECEQQHFHIPILRREPNKCMKVKSKGTEFITDKWHQSTYDLNIGCQCVLRKNSQFAKYARLP</sequence>
<dbReference type="Proteomes" id="UP000694888">
    <property type="component" value="Unplaced"/>
</dbReference>
<proteinExistence type="predicted"/>
<dbReference type="GeneID" id="101852924"/>
<feature type="compositionally biased region" description="Low complexity" evidence="1">
    <location>
        <begin position="383"/>
        <end position="395"/>
    </location>
</feature>
<evidence type="ECO:0000313" key="3">
    <source>
        <dbReference type="RefSeq" id="XP_012937569.1"/>
    </source>
</evidence>
<dbReference type="InterPro" id="IPR029034">
    <property type="entry name" value="Cystine-knot_cytokine"/>
</dbReference>
<dbReference type="SUPFAM" id="SSF57501">
    <property type="entry name" value="Cystine-knot cytokines"/>
    <property type="match status" value="1"/>
</dbReference>
<keyword evidence="2" id="KW-1185">Reference proteome</keyword>
<name>A0ABM0ZZ84_APLCA</name>
<reference evidence="3" key="1">
    <citation type="submission" date="2025-08" db="UniProtKB">
        <authorList>
            <consortium name="RefSeq"/>
        </authorList>
    </citation>
    <scope>IDENTIFICATION</scope>
</reference>
<evidence type="ECO:0000313" key="2">
    <source>
        <dbReference type="Proteomes" id="UP000694888"/>
    </source>
</evidence>
<evidence type="ECO:0000256" key="1">
    <source>
        <dbReference type="SAM" id="MobiDB-lite"/>
    </source>
</evidence>
<dbReference type="PANTHER" id="PTHR33995:SF7">
    <property type="entry name" value="BURSICON SUBUNIT ALPHA-RELATED"/>
    <property type="match status" value="1"/>
</dbReference>
<dbReference type="RefSeq" id="XP_012937569.1">
    <property type="nucleotide sequence ID" value="XM_013082115.1"/>
</dbReference>
<dbReference type="PANTHER" id="PTHR33995">
    <property type="entry name" value="PROTEIN CBG18546"/>
    <property type="match status" value="1"/>
</dbReference>
<protein>
    <submittedName>
        <fullName evidence="3">Uncharacterized protein LOC101852924</fullName>
    </submittedName>
</protein>